<organism evidence="7 8">
    <name type="scientific">Wandonia haliotis</name>
    <dbReference type="NCBI Taxonomy" id="574963"/>
    <lineage>
        <taxon>Bacteria</taxon>
        <taxon>Pseudomonadati</taxon>
        <taxon>Bacteroidota</taxon>
        <taxon>Flavobacteriia</taxon>
        <taxon>Flavobacteriales</taxon>
        <taxon>Crocinitomicaceae</taxon>
        <taxon>Wandonia</taxon>
    </lineage>
</organism>
<dbReference type="Proteomes" id="UP001501126">
    <property type="component" value="Unassembled WGS sequence"/>
</dbReference>
<evidence type="ECO:0000256" key="3">
    <source>
        <dbReference type="ARBA" id="ARBA00023125"/>
    </source>
</evidence>
<dbReference type="SMART" id="SM00534">
    <property type="entry name" value="MUTSac"/>
    <property type="match status" value="1"/>
</dbReference>
<comment type="caution">
    <text evidence="7">The sequence shown here is derived from an EMBL/GenBank/DDBJ whole genome shotgun (WGS) entry which is preliminary data.</text>
</comment>
<dbReference type="InterPro" id="IPR007696">
    <property type="entry name" value="DNA_mismatch_repair_MutS_core"/>
</dbReference>
<keyword evidence="3" id="KW-0238">DNA-binding</keyword>
<dbReference type="NCBIfam" id="TIGR01069">
    <property type="entry name" value="mutS2"/>
    <property type="match status" value="1"/>
</dbReference>
<evidence type="ECO:0000256" key="4">
    <source>
        <dbReference type="SAM" id="Coils"/>
    </source>
</evidence>
<evidence type="ECO:0000259" key="5">
    <source>
        <dbReference type="SMART" id="SM00533"/>
    </source>
</evidence>
<dbReference type="InterPro" id="IPR045076">
    <property type="entry name" value="MutS"/>
</dbReference>
<dbReference type="SUPFAM" id="SSF52540">
    <property type="entry name" value="P-loop containing nucleoside triphosphate hydrolases"/>
    <property type="match status" value="1"/>
</dbReference>
<dbReference type="PANTHER" id="PTHR48466:SF2">
    <property type="entry name" value="OS10G0509000 PROTEIN"/>
    <property type="match status" value="1"/>
</dbReference>
<sequence>MQFFDEQTIKDLEFNLIREQLSELCTSKTARKRMLELVPLQSENRCRQELYCAEELTQVKRKGETFPHIEFDELQAEIKLLKIKNSVIQQEGFVRIYRASMLVNDLIYFFNKREEDYPYLSHLLQIVHFTRDITNAIDKVFDKRGKVKDDASPELARIRQEIASVRNKINKNFDKEVRRLSKMGILSDTKEGFLSERRVLAIISSYKREIPGIVLGSSKTGGLTYIEPHINVPLNNELEMLIDDERKEIFRILKVLTAEISEHVELIENYQKVLVRFDFINAKARHALSLDANLPGFADDQRIELIDAYHPLLFQSNQAARMKTIPQSLEMDRFSRMLVISGPNAGGKSITLKTVGLLQVMFQSGLLIPVHPNSRMSFFQEVLTDIGDNQSIVNQLSTYSYRLKRMKHFLEVANKRTLLLLDEFGTGSDPELGGALAEVFFETLYNKKSFGVITTHYNNIKLKAAQLRNAVNGCMLFDTRTLEPLFQLSTGQPGSSFTFEVAQINGIPSELIEDAKSRLDDKKVQMDKMISALQKEKGQYERLNNESIKAEKEARQAKQKFEESKEKYQEKLRSQAELIEKNNKYLGLGKKMRSFIDRFKVGKNAKNINKPLLDEVVHYLAVEKTKILEIQEAERLKKEAELAAKTFRKPRKAKAKEQEIPLVIGSRVKIETNKEVGSVIEIGESEVLVAFGVMRVKVPRNRLVVVR</sequence>
<evidence type="ECO:0000256" key="2">
    <source>
        <dbReference type="ARBA" id="ARBA00022840"/>
    </source>
</evidence>
<dbReference type="Pfam" id="PF00488">
    <property type="entry name" value="MutS_V"/>
    <property type="match status" value="1"/>
</dbReference>
<dbReference type="InterPro" id="IPR036187">
    <property type="entry name" value="DNA_mismatch_repair_MutS_sf"/>
</dbReference>
<dbReference type="InterPro" id="IPR000432">
    <property type="entry name" value="DNA_mismatch_repair_MutS_C"/>
</dbReference>
<reference evidence="8" key="1">
    <citation type="journal article" date="2019" name="Int. J. Syst. Evol. Microbiol.">
        <title>The Global Catalogue of Microorganisms (GCM) 10K type strain sequencing project: providing services to taxonomists for standard genome sequencing and annotation.</title>
        <authorList>
            <consortium name="The Broad Institute Genomics Platform"/>
            <consortium name="The Broad Institute Genome Sequencing Center for Infectious Disease"/>
            <person name="Wu L."/>
            <person name="Ma J."/>
        </authorList>
    </citation>
    <scope>NUCLEOTIDE SEQUENCE [LARGE SCALE GENOMIC DNA]</scope>
    <source>
        <strain evidence="8">JCM 16083</strain>
    </source>
</reference>
<gene>
    <name evidence="7" type="ORF">GCM10009118_04980</name>
</gene>
<evidence type="ECO:0000313" key="8">
    <source>
        <dbReference type="Proteomes" id="UP001501126"/>
    </source>
</evidence>
<keyword evidence="1" id="KW-0547">Nucleotide-binding</keyword>
<proteinExistence type="predicted"/>
<dbReference type="EMBL" id="BAAAFH010000003">
    <property type="protein sequence ID" value="GAA0874090.1"/>
    <property type="molecule type" value="Genomic_DNA"/>
</dbReference>
<dbReference type="SMART" id="SM00533">
    <property type="entry name" value="MUTSd"/>
    <property type="match status" value="1"/>
</dbReference>
<dbReference type="PIRSF" id="PIRSF005814">
    <property type="entry name" value="MutS_YshD"/>
    <property type="match status" value="1"/>
</dbReference>
<protein>
    <submittedName>
        <fullName evidence="7">DNA mismatch repair protein MutS</fullName>
    </submittedName>
</protein>
<keyword evidence="4" id="KW-0175">Coiled coil</keyword>
<evidence type="ECO:0000256" key="1">
    <source>
        <dbReference type="ARBA" id="ARBA00022741"/>
    </source>
</evidence>
<name>A0ABP3XXQ6_9FLAO</name>
<dbReference type="InterPro" id="IPR005747">
    <property type="entry name" value="MutS2"/>
</dbReference>
<feature type="coiled-coil region" evidence="4">
    <location>
        <begin position="512"/>
        <end position="578"/>
    </location>
</feature>
<accession>A0ABP3XXQ6</accession>
<dbReference type="Gene3D" id="3.40.50.300">
    <property type="entry name" value="P-loop containing nucleotide triphosphate hydrolases"/>
    <property type="match status" value="1"/>
</dbReference>
<dbReference type="InterPro" id="IPR027417">
    <property type="entry name" value="P-loop_NTPase"/>
</dbReference>
<keyword evidence="2" id="KW-0067">ATP-binding</keyword>
<feature type="domain" description="DNA mismatch repair protein MutS core" evidence="5">
    <location>
        <begin position="12"/>
        <end position="316"/>
    </location>
</feature>
<evidence type="ECO:0000313" key="7">
    <source>
        <dbReference type="EMBL" id="GAA0874090.1"/>
    </source>
</evidence>
<dbReference type="SUPFAM" id="SSF48334">
    <property type="entry name" value="DNA repair protein MutS, domain III"/>
    <property type="match status" value="1"/>
</dbReference>
<dbReference type="RefSeq" id="WP_343784786.1">
    <property type="nucleotide sequence ID" value="NZ_BAAAFH010000003.1"/>
</dbReference>
<evidence type="ECO:0000259" key="6">
    <source>
        <dbReference type="SMART" id="SM00534"/>
    </source>
</evidence>
<keyword evidence="8" id="KW-1185">Reference proteome</keyword>
<dbReference type="PANTHER" id="PTHR48466">
    <property type="entry name" value="OS10G0509000 PROTEIN-RELATED"/>
    <property type="match status" value="1"/>
</dbReference>
<feature type="domain" description="DNA mismatch repair proteins mutS family" evidence="6">
    <location>
        <begin position="335"/>
        <end position="520"/>
    </location>
</feature>